<dbReference type="InterPro" id="IPR024499">
    <property type="entry name" value="Mbeg1-like"/>
</dbReference>
<evidence type="ECO:0000313" key="2">
    <source>
        <dbReference type="Proteomes" id="UP000501676"/>
    </source>
</evidence>
<evidence type="ECO:0000313" key="1">
    <source>
        <dbReference type="EMBL" id="QIH23236.1"/>
    </source>
</evidence>
<dbReference type="SUPFAM" id="SSF53474">
    <property type="entry name" value="alpha/beta-Hydrolases"/>
    <property type="match status" value="1"/>
</dbReference>
<dbReference type="InterPro" id="IPR029058">
    <property type="entry name" value="AB_hydrolase_fold"/>
</dbReference>
<dbReference type="RefSeq" id="WP_006737157.1">
    <property type="nucleotide sequence ID" value="NZ_CP049228.1"/>
</dbReference>
<protein>
    <submittedName>
        <fullName evidence="1">DUF2974 domain-containing protein</fullName>
    </submittedName>
</protein>
<proteinExistence type="predicted"/>
<organism evidence="1 2">
    <name type="scientific">Lactobacillus iners</name>
    <dbReference type="NCBI Taxonomy" id="147802"/>
    <lineage>
        <taxon>Bacteria</taxon>
        <taxon>Bacillati</taxon>
        <taxon>Bacillota</taxon>
        <taxon>Bacilli</taxon>
        <taxon>Lactobacillales</taxon>
        <taxon>Lactobacillaceae</taxon>
        <taxon>Lactobacillus</taxon>
    </lineage>
</organism>
<dbReference type="Proteomes" id="UP000501676">
    <property type="component" value="Chromosome"/>
</dbReference>
<sequence length="388" mass="44037">MANILNYMRWRGDLPFSINKFNSIDAAFFATFVYLPFPTINKKILLSDLASEYINNQDMLKKVNGYEKEQLQLIPFCKRYGDLEILDWTNTIKTNPPVQFSAATFRLNKNTILVAFRGTDGSMIGIKEDIDLSFHPKTSGLTVAKHYLQRIATQFNNDNIYIVGHSKGGMFSQYAAIFASQFIQDRIIKVYSFDGPGLMHNYYSPSKYKEVLPKFITYIPEGSIFGLMLDHPEHVLVVKSNANMLKQHNIIQWEVARNGFVLASNGLTNASRILRHSFISVNTKIPINDRESLWMAIFSALESQNVVDFSQLRDSKLRSAINLSQAYMSLSPQLKIVANEVISIIATSAKNHINIPFINKAKLLKPLSNNSNKGPIVDDSYDQTMQKK</sequence>
<dbReference type="Pfam" id="PF11187">
    <property type="entry name" value="Mbeg1-like"/>
    <property type="match status" value="1"/>
</dbReference>
<dbReference type="Gene3D" id="3.40.50.1820">
    <property type="entry name" value="alpha/beta hydrolase"/>
    <property type="match status" value="1"/>
</dbReference>
<dbReference type="AlphaFoldDB" id="A0A6G7B7H2"/>
<reference evidence="1 2" key="1">
    <citation type="submission" date="2020-02" db="EMBL/GenBank/DDBJ databases">
        <title>Complete genome sequences of six Lactobacillus iners strains isolated from the human vagina.</title>
        <authorList>
            <person name="France M.T."/>
            <person name="Rutt L."/>
            <person name="Narina S."/>
            <person name="Arbaugh S."/>
            <person name="Humphrys M.S."/>
            <person name="Ma B."/>
            <person name="Hayward M.R."/>
            <person name="Relman D."/>
            <person name="Kwon D.S."/>
            <person name="Ravel J."/>
        </authorList>
    </citation>
    <scope>NUCLEOTIDE SEQUENCE [LARGE SCALE GENOMIC DNA]</scope>
    <source>
        <strain evidence="1 2">C0210C1</strain>
    </source>
</reference>
<accession>A0A6G7B7H2</accession>
<gene>
    <name evidence="1" type="ORF">G6Z83_00105</name>
</gene>
<name>A0A6G7B7H2_9LACO</name>
<dbReference type="EMBL" id="CP049228">
    <property type="protein sequence ID" value="QIH23236.1"/>
    <property type="molecule type" value="Genomic_DNA"/>
</dbReference>